<dbReference type="InterPro" id="IPR029063">
    <property type="entry name" value="SAM-dependent_MTases_sf"/>
</dbReference>
<evidence type="ECO:0000256" key="1">
    <source>
        <dbReference type="HAMAP-Rule" id="MF_01523"/>
    </source>
</evidence>
<keyword evidence="1 2" id="KW-0808">Transferase</keyword>
<feature type="binding site" evidence="1">
    <location>
        <begin position="111"/>
        <end position="112"/>
    </location>
    <ligand>
        <name>S-adenosyl-L-methionine</name>
        <dbReference type="ChEBI" id="CHEBI:59789"/>
    </ligand>
</feature>
<dbReference type="GO" id="GO:0008990">
    <property type="term" value="F:rRNA (guanine-N2-)-methyltransferase activity"/>
    <property type="evidence" value="ECO:0007669"/>
    <property type="project" value="UniProtKB-UniRule"/>
</dbReference>
<reference evidence="2 3" key="1">
    <citation type="submission" date="2020-07" db="EMBL/GenBank/DDBJ databases">
        <title>Halieaceae bacterium, F7430, whole genome shotgun sequencing project.</title>
        <authorList>
            <person name="Jiang S."/>
            <person name="Liu Z.W."/>
            <person name="Du Z.J."/>
        </authorList>
    </citation>
    <scope>NUCLEOTIDE SEQUENCE [LARGE SCALE GENOMIC DNA]</scope>
    <source>
        <strain evidence="2 3">F7430</strain>
    </source>
</reference>
<dbReference type="PANTHER" id="PTHR36112">
    <property type="entry name" value="RIBOSOMAL RNA SMALL SUBUNIT METHYLTRANSFERASE J"/>
    <property type="match status" value="1"/>
</dbReference>
<dbReference type="HAMAP" id="MF_01523">
    <property type="entry name" value="16SrRNA_methyltr_J"/>
    <property type="match status" value="1"/>
</dbReference>
<keyword evidence="1 2" id="KW-0489">Methyltransferase</keyword>
<feature type="binding site" evidence="1">
    <location>
        <begin position="127"/>
        <end position="128"/>
    </location>
    <ligand>
        <name>S-adenosyl-L-methionine</name>
        <dbReference type="ChEBI" id="CHEBI:59789"/>
    </ligand>
</feature>
<gene>
    <name evidence="1" type="primary">rsmJ</name>
    <name evidence="2" type="ORF">H2508_06505</name>
</gene>
<dbReference type="Gene3D" id="3.40.50.150">
    <property type="entry name" value="Vaccinia Virus protein VP39"/>
    <property type="match status" value="1"/>
</dbReference>
<keyword evidence="1" id="KW-0963">Cytoplasm</keyword>
<dbReference type="AlphaFoldDB" id="A0A7W2TVL8"/>
<organism evidence="2 3">
    <name type="scientific">Sediminihaliea albiluteola</name>
    <dbReference type="NCBI Taxonomy" id="2758564"/>
    <lineage>
        <taxon>Bacteria</taxon>
        <taxon>Pseudomonadati</taxon>
        <taxon>Pseudomonadota</taxon>
        <taxon>Gammaproteobacteria</taxon>
        <taxon>Cellvibrionales</taxon>
        <taxon>Halieaceae</taxon>
        <taxon>Sediminihaliea</taxon>
    </lineage>
</organism>
<evidence type="ECO:0000313" key="3">
    <source>
        <dbReference type="Proteomes" id="UP000539350"/>
    </source>
</evidence>
<dbReference type="GO" id="GO:0005737">
    <property type="term" value="C:cytoplasm"/>
    <property type="evidence" value="ECO:0007669"/>
    <property type="project" value="UniProtKB-SubCell"/>
</dbReference>
<dbReference type="SUPFAM" id="SSF53335">
    <property type="entry name" value="S-adenosyl-L-methionine-dependent methyltransferases"/>
    <property type="match status" value="1"/>
</dbReference>
<dbReference type="Proteomes" id="UP000539350">
    <property type="component" value="Unassembled WGS sequence"/>
</dbReference>
<keyword evidence="1" id="KW-0698">rRNA processing</keyword>
<dbReference type="EMBL" id="JACFXU010000013">
    <property type="protein sequence ID" value="MBA6412763.1"/>
    <property type="molecule type" value="Genomic_DNA"/>
</dbReference>
<evidence type="ECO:0000313" key="2">
    <source>
        <dbReference type="EMBL" id="MBA6412763.1"/>
    </source>
</evidence>
<keyword evidence="1" id="KW-0949">S-adenosyl-L-methionine</keyword>
<comment type="similarity">
    <text evidence="1">Belongs to the methyltransferase superfamily. RsmJ family.</text>
</comment>
<dbReference type="InterPro" id="IPR007536">
    <property type="entry name" value="16SrRNA_methylTrfase_J"/>
</dbReference>
<proteinExistence type="inferred from homology"/>
<protein>
    <recommendedName>
        <fullName evidence="1">Ribosomal RNA small subunit methyltransferase J</fullName>
        <ecNumber evidence="1">2.1.1.242</ecNumber>
    </recommendedName>
    <alternativeName>
        <fullName evidence="1">16S rRNA m2G1516 methyltransferase</fullName>
    </alternativeName>
    <alternativeName>
        <fullName evidence="1">rRNA (guanine-N(2)-)-methyltransferase</fullName>
    </alternativeName>
</protein>
<dbReference type="RefSeq" id="WP_182170411.1">
    <property type="nucleotide sequence ID" value="NZ_JACFXU010000013.1"/>
</dbReference>
<dbReference type="EC" id="2.1.1.242" evidence="1"/>
<sequence length="264" mass="28470">MTATAIALLASAATDRKLALEMARHLGLELLTTTDIAAVNSDLKALVVMDGKRLSLQELGAKAPGPVAVDFGAAGMRHRRKGGQNELLGKAVGVLRKPGLTVLDATAGLGRDSFVLADLGCQVRLCERELLIAALLESGLNRAAGGDSWLRDVTQRMRLHIGDARQLTAAQLQTCDVIYLDPMFPQRGKSAAVKKDMALFQRLLAPVGNEEDSERLLQWALSQDVARVVVKRPLKAAYLADRRPSHSISGKAVRFDVHVLRALN</sequence>
<comment type="function">
    <text evidence="1">Specifically methylates the guanosine in position 1516 of 16S rRNA.</text>
</comment>
<keyword evidence="3" id="KW-1185">Reference proteome</keyword>
<dbReference type="Pfam" id="PF04445">
    <property type="entry name" value="SAM_MT"/>
    <property type="match status" value="1"/>
</dbReference>
<comment type="caution">
    <text evidence="2">The sequence shown here is derived from an EMBL/GenBank/DDBJ whole genome shotgun (WGS) entry which is preliminary data.</text>
</comment>
<feature type="binding site" evidence="1">
    <location>
        <position position="181"/>
    </location>
    <ligand>
        <name>S-adenosyl-L-methionine</name>
        <dbReference type="ChEBI" id="CHEBI:59789"/>
    </ligand>
</feature>
<comment type="subcellular location">
    <subcellularLocation>
        <location evidence="1">Cytoplasm</location>
    </subcellularLocation>
</comment>
<comment type="catalytic activity">
    <reaction evidence="1">
        <text>guanosine(1516) in 16S rRNA + S-adenosyl-L-methionine = N(2)-methylguanosine(1516) in 16S rRNA + S-adenosyl-L-homocysteine + H(+)</text>
        <dbReference type="Rhea" id="RHEA:43220"/>
        <dbReference type="Rhea" id="RHEA-COMP:10412"/>
        <dbReference type="Rhea" id="RHEA-COMP:10413"/>
        <dbReference type="ChEBI" id="CHEBI:15378"/>
        <dbReference type="ChEBI" id="CHEBI:57856"/>
        <dbReference type="ChEBI" id="CHEBI:59789"/>
        <dbReference type="ChEBI" id="CHEBI:74269"/>
        <dbReference type="ChEBI" id="CHEBI:74481"/>
        <dbReference type="EC" id="2.1.1.242"/>
    </reaction>
</comment>
<accession>A0A7W2TVL8</accession>
<name>A0A7W2TVL8_9GAMM</name>
<dbReference type="PANTHER" id="PTHR36112:SF1">
    <property type="entry name" value="RIBOSOMAL RNA SMALL SUBUNIT METHYLTRANSFERASE J"/>
    <property type="match status" value="1"/>
</dbReference>
<comment type="caution">
    <text evidence="1">Lacks conserved residue(s) required for the propagation of feature annotation.</text>
</comment>